<feature type="transmembrane region" description="Helical" evidence="8">
    <location>
        <begin position="431"/>
        <end position="452"/>
    </location>
</feature>
<dbReference type="RefSeq" id="WP_120052783.1">
    <property type="nucleotide sequence ID" value="NZ_CP032427.1"/>
</dbReference>
<feature type="transmembrane region" description="Helical" evidence="8">
    <location>
        <begin position="28"/>
        <end position="55"/>
    </location>
</feature>
<dbReference type="GeneID" id="91285349"/>
<dbReference type="EMBL" id="CP032427">
    <property type="protein sequence ID" value="AYC42239.1"/>
    <property type="molecule type" value="Genomic_DNA"/>
</dbReference>
<feature type="domain" description="Major facilitator superfamily (MFS) profile" evidence="9">
    <location>
        <begin position="29"/>
        <end position="459"/>
    </location>
</feature>
<feature type="transmembrane region" description="Helical" evidence="8">
    <location>
        <begin position="182"/>
        <end position="201"/>
    </location>
</feature>
<feature type="transmembrane region" description="Helical" evidence="8">
    <location>
        <begin position="67"/>
        <end position="86"/>
    </location>
</feature>
<comment type="subcellular location">
    <subcellularLocation>
        <location evidence="1">Cell membrane</location>
        <topology evidence="1">Multi-pass membrane protein</topology>
    </subcellularLocation>
</comment>
<dbReference type="PROSITE" id="PS50850">
    <property type="entry name" value="MFS"/>
    <property type="match status" value="1"/>
</dbReference>
<sequence length="462" mass="46688">MSIDQTPRDEQLPVHETESPRHRASPALTLAAALLGFAVITLDASVVNVALPAIASALHGGMSGLQWVVDAYTLAFAALMLSTGAFSDRAGASRAYGVGITVFTVASVLCGLAPNLPVLIGARTIQGAAAAVVLPASLSLVRQAYGDPARRARAVAVWAAGGSVAVALGPVAGGALTTVWDWRGIFFINLPVGATALALLVRAPRSQRRPAPLDLPGQLTAGLTLAALTFAVIEGGRPGLVAFAVAVLAGVAFVRIESRQAHPVVPLGIFRDRTVSVAVAAGAAVSVAFYGTVFVFSLFFQQVQGSSALHAGLMFLPMTALIGVTNLVSGKLAGRHGAWLPMLVGQALAVVGLLALLCVGAGTSPVLVAVLLVPMALGCALTVPPLTAAMMDAVPAERAGLAAGVLNSARQVAGGLAVAVFGVLIADGFEAGLRLSLAISAALLVLTGGLSFRRAGRPARRS</sequence>
<evidence type="ECO:0000256" key="4">
    <source>
        <dbReference type="ARBA" id="ARBA00022989"/>
    </source>
</evidence>
<dbReference type="InterPro" id="IPR011701">
    <property type="entry name" value="MFS"/>
</dbReference>
<dbReference type="Pfam" id="PF07690">
    <property type="entry name" value="MFS_1"/>
    <property type="match status" value="1"/>
</dbReference>
<feature type="transmembrane region" description="Helical" evidence="8">
    <location>
        <begin position="153"/>
        <end position="176"/>
    </location>
</feature>
<feature type="transmembrane region" description="Helical" evidence="8">
    <location>
        <begin position="277"/>
        <end position="301"/>
    </location>
</feature>
<dbReference type="PANTHER" id="PTHR42718:SF9">
    <property type="entry name" value="MAJOR FACILITATOR SUPERFAMILY MULTIDRUG TRANSPORTER MFSC"/>
    <property type="match status" value="1"/>
</dbReference>
<dbReference type="GO" id="GO:0022857">
    <property type="term" value="F:transmembrane transporter activity"/>
    <property type="evidence" value="ECO:0007669"/>
    <property type="project" value="InterPro"/>
</dbReference>
<feature type="transmembrane region" description="Helical" evidence="8">
    <location>
        <begin position="307"/>
        <end position="328"/>
    </location>
</feature>
<dbReference type="AlphaFoldDB" id="A0AAI8L6T5"/>
<feature type="transmembrane region" description="Helical" evidence="8">
    <location>
        <begin position="95"/>
        <end position="114"/>
    </location>
</feature>
<dbReference type="SUPFAM" id="SSF103473">
    <property type="entry name" value="MFS general substrate transporter"/>
    <property type="match status" value="1"/>
</dbReference>
<dbReference type="InterPro" id="IPR036259">
    <property type="entry name" value="MFS_trans_sf"/>
</dbReference>
<keyword evidence="2" id="KW-0813">Transport</keyword>
<dbReference type="Proteomes" id="UP000265765">
    <property type="component" value="Chromosome"/>
</dbReference>
<evidence type="ECO:0000256" key="2">
    <source>
        <dbReference type="ARBA" id="ARBA00022448"/>
    </source>
</evidence>
<dbReference type="Gene3D" id="1.20.1720.10">
    <property type="entry name" value="Multidrug resistance protein D"/>
    <property type="match status" value="1"/>
</dbReference>
<feature type="region of interest" description="Disordered" evidence="7">
    <location>
        <begin position="1"/>
        <end position="23"/>
    </location>
</feature>
<evidence type="ECO:0000256" key="1">
    <source>
        <dbReference type="ARBA" id="ARBA00004651"/>
    </source>
</evidence>
<evidence type="ECO:0000256" key="6">
    <source>
        <dbReference type="ARBA" id="ARBA00023251"/>
    </source>
</evidence>
<reference evidence="10 11" key="1">
    <citation type="submission" date="2018-09" db="EMBL/GenBank/DDBJ databases">
        <title>Production of Trimethoprim by Streptomyces sp. 3E-1.</title>
        <authorList>
            <person name="Kang H.J."/>
            <person name="Kim S.B."/>
        </authorList>
    </citation>
    <scope>NUCLEOTIDE SEQUENCE [LARGE SCALE GENOMIC DNA]</scope>
    <source>
        <strain evidence="10 11">3E-1</strain>
    </source>
</reference>
<feature type="transmembrane region" description="Helical" evidence="8">
    <location>
        <begin position="239"/>
        <end position="256"/>
    </location>
</feature>
<dbReference type="PANTHER" id="PTHR42718">
    <property type="entry name" value="MAJOR FACILITATOR SUPERFAMILY MULTIDRUG TRANSPORTER MFSC"/>
    <property type="match status" value="1"/>
</dbReference>
<evidence type="ECO:0000256" key="3">
    <source>
        <dbReference type="ARBA" id="ARBA00022692"/>
    </source>
</evidence>
<evidence type="ECO:0000313" key="11">
    <source>
        <dbReference type="Proteomes" id="UP000265765"/>
    </source>
</evidence>
<evidence type="ECO:0000313" key="10">
    <source>
        <dbReference type="EMBL" id="AYC42239.1"/>
    </source>
</evidence>
<keyword evidence="4 8" id="KW-1133">Transmembrane helix</keyword>
<organism evidence="10 11">
    <name type="scientific">Streptomyces griseorubiginosus</name>
    <dbReference type="NCBI Taxonomy" id="67304"/>
    <lineage>
        <taxon>Bacteria</taxon>
        <taxon>Bacillati</taxon>
        <taxon>Actinomycetota</taxon>
        <taxon>Actinomycetes</taxon>
        <taxon>Kitasatosporales</taxon>
        <taxon>Streptomycetaceae</taxon>
        <taxon>Streptomyces</taxon>
    </lineage>
</organism>
<evidence type="ECO:0000256" key="8">
    <source>
        <dbReference type="SAM" id="Phobius"/>
    </source>
</evidence>
<evidence type="ECO:0000256" key="7">
    <source>
        <dbReference type="SAM" id="MobiDB-lite"/>
    </source>
</evidence>
<feature type="transmembrane region" description="Helical" evidence="8">
    <location>
        <begin position="368"/>
        <end position="389"/>
    </location>
</feature>
<feature type="compositionally biased region" description="Basic and acidic residues" evidence="7">
    <location>
        <begin position="1"/>
        <end position="21"/>
    </location>
</feature>
<proteinExistence type="predicted"/>
<accession>A0AAI8L6T5</accession>
<protein>
    <submittedName>
        <fullName evidence="10">Multidrug resistance protein Stp</fullName>
    </submittedName>
</protein>
<feature type="transmembrane region" description="Helical" evidence="8">
    <location>
        <begin position="340"/>
        <end position="362"/>
    </location>
</feature>
<keyword evidence="3 8" id="KW-0812">Transmembrane</keyword>
<dbReference type="InterPro" id="IPR020846">
    <property type="entry name" value="MFS_dom"/>
</dbReference>
<dbReference type="GO" id="GO:0046677">
    <property type="term" value="P:response to antibiotic"/>
    <property type="evidence" value="ECO:0007669"/>
    <property type="project" value="UniProtKB-KW"/>
</dbReference>
<keyword evidence="6" id="KW-0046">Antibiotic resistance</keyword>
<feature type="transmembrane region" description="Helical" evidence="8">
    <location>
        <begin position="120"/>
        <end position="141"/>
    </location>
</feature>
<dbReference type="Gene3D" id="1.20.1250.20">
    <property type="entry name" value="MFS general substrate transporter like domains"/>
    <property type="match status" value="1"/>
</dbReference>
<keyword evidence="5 8" id="KW-0472">Membrane</keyword>
<name>A0AAI8L6T5_9ACTN</name>
<dbReference type="GO" id="GO:0005886">
    <property type="term" value="C:plasma membrane"/>
    <property type="evidence" value="ECO:0007669"/>
    <property type="project" value="UniProtKB-SubCell"/>
</dbReference>
<dbReference type="KEGG" id="sge:DWG14_06531"/>
<dbReference type="CDD" id="cd17321">
    <property type="entry name" value="MFS_MMR_MDR_like"/>
    <property type="match status" value="1"/>
</dbReference>
<gene>
    <name evidence="10" type="primary">stp_15</name>
    <name evidence="10" type="ORF">DWG14_06531</name>
</gene>
<evidence type="ECO:0000256" key="5">
    <source>
        <dbReference type="ARBA" id="ARBA00023136"/>
    </source>
</evidence>
<evidence type="ECO:0000259" key="9">
    <source>
        <dbReference type="PROSITE" id="PS50850"/>
    </source>
</evidence>